<reference evidence="6 7" key="1">
    <citation type="submission" date="2015-12" db="EMBL/GenBank/DDBJ databases">
        <title>Draft Genome Sequence of Olsenella scatoligenes SK9K4T; a Producer of 3-Methylindole- (skatole) and 4-Methylphenol- (p-cresol) Isolated from Pig Feces.</title>
        <authorList>
            <person name="Li X."/>
            <person name="Borg B."/>
            <person name="Canibe N."/>
        </authorList>
    </citation>
    <scope>NUCLEOTIDE SEQUENCE [LARGE SCALE GENOMIC DNA]</scope>
    <source>
        <strain evidence="6 7">SK9K4</strain>
    </source>
</reference>
<keyword evidence="7" id="KW-1185">Reference proteome</keyword>
<dbReference type="OrthoDB" id="9810636at2"/>
<dbReference type="GO" id="GO:0030001">
    <property type="term" value="P:metal ion transport"/>
    <property type="evidence" value="ECO:0007669"/>
    <property type="project" value="InterPro"/>
</dbReference>
<dbReference type="Pfam" id="PF01297">
    <property type="entry name" value="ZnuA"/>
    <property type="match status" value="1"/>
</dbReference>
<dbReference type="PANTHER" id="PTHR42953">
    <property type="entry name" value="HIGH-AFFINITY ZINC UPTAKE SYSTEM PROTEIN ZNUA-RELATED"/>
    <property type="match status" value="1"/>
</dbReference>
<evidence type="ECO:0000256" key="2">
    <source>
        <dbReference type="ARBA" id="ARBA00022448"/>
    </source>
</evidence>
<comment type="similarity">
    <text evidence="1 4">Belongs to the bacterial solute-binding protein 9 family.</text>
</comment>
<dbReference type="SUPFAM" id="SSF53807">
    <property type="entry name" value="Helical backbone' metal receptor"/>
    <property type="match status" value="1"/>
</dbReference>
<feature type="chain" id="PRO_5038422567" evidence="5">
    <location>
        <begin position="32"/>
        <end position="318"/>
    </location>
</feature>
<evidence type="ECO:0000256" key="4">
    <source>
        <dbReference type="RuleBase" id="RU003512"/>
    </source>
</evidence>
<dbReference type="GO" id="GO:0007155">
    <property type="term" value="P:cell adhesion"/>
    <property type="evidence" value="ECO:0007669"/>
    <property type="project" value="InterPro"/>
</dbReference>
<protein>
    <submittedName>
        <fullName evidence="6">ABC transporter substrate-binding protein</fullName>
    </submittedName>
</protein>
<keyword evidence="2 4" id="KW-0813">Transport</keyword>
<dbReference type="Proteomes" id="UP000054078">
    <property type="component" value="Unassembled WGS sequence"/>
</dbReference>
<comment type="caution">
    <text evidence="6">The sequence shown here is derived from an EMBL/GenBank/DDBJ whole genome shotgun (WGS) entry which is preliminary data.</text>
</comment>
<evidence type="ECO:0000256" key="1">
    <source>
        <dbReference type="ARBA" id="ARBA00011028"/>
    </source>
</evidence>
<dbReference type="Gene3D" id="3.40.50.1980">
    <property type="entry name" value="Nitrogenase molybdenum iron protein domain"/>
    <property type="match status" value="2"/>
</dbReference>
<feature type="signal peptide" evidence="5">
    <location>
        <begin position="1"/>
        <end position="31"/>
    </location>
</feature>
<organism evidence="6 7">
    <name type="scientific">Tractidigestivibacter scatoligenes</name>
    <name type="common">Olsenella scatoligenes</name>
    <dbReference type="NCBI Taxonomy" id="1299998"/>
    <lineage>
        <taxon>Bacteria</taxon>
        <taxon>Bacillati</taxon>
        <taxon>Actinomycetota</taxon>
        <taxon>Coriobacteriia</taxon>
        <taxon>Coriobacteriales</taxon>
        <taxon>Atopobiaceae</taxon>
        <taxon>Tractidigestivibacter</taxon>
    </lineage>
</organism>
<evidence type="ECO:0000313" key="6">
    <source>
        <dbReference type="EMBL" id="KUH58057.1"/>
    </source>
</evidence>
<dbReference type="STRING" id="1299998.AUL39_07510"/>
<dbReference type="InterPro" id="IPR006129">
    <property type="entry name" value="AdhesinB"/>
</dbReference>
<accession>A0A100YUR4</accession>
<dbReference type="InterPro" id="IPR006128">
    <property type="entry name" value="Lipoprotein_PsaA-like"/>
</dbReference>
<keyword evidence="3 5" id="KW-0732">Signal</keyword>
<dbReference type="CDD" id="cd01017">
    <property type="entry name" value="AdcA"/>
    <property type="match status" value="1"/>
</dbReference>
<evidence type="ECO:0000313" key="7">
    <source>
        <dbReference type="Proteomes" id="UP000054078"/>
    </source>
</evidence>
<proteinExistence type="inferred from homology"/>
<name>A0A100YUR4_TRASO</name>
<dbReference type="EMBL" id="LOJF01000010">
    <property type="protein sequence ID" value="KUH58057.1"/>
    <property type="molecule type" value="Genomic_DNA"/>
</dbReference>
<evidence type="ECO:0000256" key="3">
    <source>
        <dbReference type="ARBA" id="ARBA00022729"/>
    </source>
</evidence>
<dbReference type="GO" id="GO:0046872">
    <property type="term" value="F:metal ion binding"/>
    <property type="evidence" value="ECO:0007669"/>
    <property type="project" value="InterPro"/>
</dbReference>
<dbReference type="PANTHER" id="PTHR42953:SF3">
    <property type="entry name" value="HIGH-AFFINITY ZINC UPTAKE SYSTEM PROTEIN ZNUA"/>
    <property type="match status" value="1"/>
</dbReference>
<dbReference type="InterPro" id="IPR006127">
    <property type="entry name" value="ZnuA-like"/>
</dbReference>
<dbReference type="RefSeq" id="WP_059054988.1">
    <property type="nucleotide sequence ID" value="NZ_LOJF01000010.1"/>
</dbReference>
<dbReference type="PRINTS" id="PR00690">
    <property type="entry name" value="ADHESNFAMILY"/>
</dbReference>
<gene>
    <name evidence="6" type="ORF">AUL39_07510</name>
</gene>
<dbReference type="AlphaFoldDB" id="A0A100YUR4"/>
<evidence type="ECO:0000256" key="5">
    <source>
        <dbReference type="SAM" id="SignalP"/>
    </source>
</evidence>
<dbReference type="InterPro" id="IPR050492">
    <property type="entry name" value="Bact_metal-bind_prot9"/>
</dbReference>
<dbReference type="PRINTS" id="PR00691">
    <property type="entry name" value="ADHESINB"/>
</dbReference>
<sequence>MDNCIAPRRNPVMGRRTLLGLLAISAGAAIAGCSNATGNGPGTSALSICASFYPMYDFASKISGDRATVTCLVPAGTEPHDWEPSTTDIRTITTCDMLVYNGAGMEHWVSDVANGLSGEKPVLVCASDGLDLRELPESEAGESDSGTDPHVWLSPRNAKRELQAIRDALVLLDPNGHETYDANYERWAAEFEKLDAEFVEGLADLSTRNLVVSHEAFGYLCDAYGLTQVAIAGIDAEGEPNARQMAEIAQFVRENNVKTIFSEELVSPKVAQAIASETGATVEELNPLEGLSDEELAAGEDYLSVMRKNLAAMREALA</sequence>